<proteinExistence type="predicted"/>
<organism evidence="1 2">
    <name type="scientific">Xylaria bambusicola</name>
    <dbReference type="NCBI Taxonomy" id="326684"/>
    <lineage>
        <taxon>Eukaryota</taxon>
        <taxon>Fungi</taxon>
        <taxon>Dikarya</taxon>
        <taxon>Ascomycota</taxon>
        <taxon>Pezizomycotina</taxon>
        <taxon>Sordariomycetes</taxon>
        <taxon>Xylariomycetidae</taxon>
        <taxon>Xylariales</taxon>
        <taxon>Xylariaceae</taxon>
        <taxon>Xylaria</taxon>
    </lineage>
</organism>
<dbReference type="EMBL" id="JAWHQM010000083">
    <property type="protein sequence ID" value="KAK5636911.1"/>
    <property type="molecule type" value="Genomic_DNA"/>
</dbReference>
<reference evidence="1 2" key="1">
    <citation type="submission" date="2023-10" db="EMBL/GenBank/DDBJ databases">
        <title>Draft genome sequence of Xylaria bambusicola isolate GMP-LS, the root and basal stem rot pathogen of sugarcane in Indonesia.</title>
        <authorList>
            <person name="Selvaraj P."/>
            <person name="Muralishankar V."/>
            <person name="Muruganantham S."/>
            <person name="Sp S."/>
            <person name="Haryani S."/>
            <person name="Lau K.J.X."/>
            <person name="Naqvi N.I."/>
        </authorList>
    </citation>
    <scope>NUCLEOTIDE SEQUENCE [LARGE SCALE GENOMIC DNA]</scope>
    <source>
        <strain evidence="1">GMP-LS</strain>
    </source>
</reference>
<evidence type="ECO:0000313" key="2">
    <source>
        <dbReference type="Proteomes" id="UP001305414"/>
    </source>
</evidence>
<keyword evidence="2" id="KW-1185">Reference proteome</keyword>
<dbReference type="Proteomes" id="UP001305414">
    <property type="component" value="Unassembled WGS sequence"/>
</dbReference>
<gene>
    <name evidence="1" type="ORF">RRF57_012623</name>
</gene>
<name>A0AAN7V0S1_9PEZI</name>
<comment type="caution">
    <text evidence="1">The sequence shown here is derived from an EMBL/GenBank/DDBJ whole genome shotgun (WGS) entry which is preliminary data.</text>
</comment>
<dbReference type="AlphaFoldDB" id="A0AAN7V0S1"/>
<sequence>MLLELAPSTLAKCTIDSRNLLIVIFLTHYPSKLPTRGTRDNTFFLDFDILSLFIMIVGIDASSNTLVAIVCVLNGILLEMDSVIIFDSPVLKSL</sequence>
<accession>A0AAN7V0S1</accession>
<protein>
    <submittedName>
        <fullName evidence="1">Uncharacterized protein</fullName>
    </submittedName>
</protein>
<evidence type="ECO:0000313" key="1">
    <source>
        <dbReference type="EMBL" id="KAK5636911.1"/>
    </source>
</evidence>